<evidence type="ECO:0000313" key="1">
    <source>
        <dbReference type="EMBL" id="QQO90174.1"/>
    </source>
</evidence>
<dbReference type="EMBL" id="MW366843">
    <property type="protein sequence ID" value="QQO90174.1"/>
    <property type="molecule type" value="Genomic_DNA"/>
</dbReference>
<reference evidence="1 2" key="1">
    <citation type="submission" date="2020-12" db="EMBL/GenBank/DDBJ databases">
        <title>Complete genome sequence of Erwinia phage pEa_SNUABM_5.</title>
        <authorList>
            <person name="Kim S.G."/>
            <person name="Lee S.B."/>
            <person name="Kwon J."/>
            <person name="Park S.C."/>
        </authorList>
    </citation>
    <scope>NUCLEOTIDE SEQUENCE [LARGE SCALE GENOMIC DNA]</scope>
</reference>
<evidence type="ECO:0000313" key="2">
    <source>
        <dbReference type="Proteomes" id="UP000596123"/>
    </source>
</evidence>
<sequence length="348" mass="39346">MNDKFSKIVESKEKIGAAENVRIIPEQDNPFYVSPEMQKVISDCRDENFDAMQDKLVGLLREHHDKEFIQFLTSKGNGMQISLEDWSKHLLTKLGKTESWFLPVGSTPAASMDSEKFVRVGQDKYVLRNPEAEKIGHVDYGLDGVPGQSGPAGKEITCEAELYINGERYDQQVPDASLDEDGERLWQRVCQGVIDDLIREWGAPKIEALDNHGRSITLTAEEVADTAMKRHYLQGMKELNQPFSRQPKGRDVETIYGSRARDMAGHVRVNGTSMAAHKGVVTLDEFVNGQTYQIQYETDAGADGLGLSRTWRPDNVFAKRSKTVHKPVRKVSLREKARAQRRARRKSR</sequence>
<protein>
    <submittedName>
        <fullName evidence="1">Uncharacterized protein</fullName>
    </submittedName>
</protein>
<keyword evidence="2" id="KW-1185">Reference proteome</keyword>
<proteinExistence type="predicted"/>
<organism evidence="1 2">
    <name type="scientific">Erwinia phage pEa_SNUABM_5</name>
    <dbReference type="NCBI Taxonomy" id="2797313"/>
    <lineage>
        <taxon>Viruses</taxon>
        <taxon>Duplodnaviria</taxon>
        <taxon>Heunggongvirae</taxon>
        <taxon>Uroviricota</taxon>
        <taxon>Caudoviricetes</taxon>
        <taxon>Rivsvirus</taxon>
        <taxon>Rivsvirus SNUABM5</taxon>
    </lineage>
</organism>
<gene>
    <name evidence="1" type="ORF">pEaSNUABM5_00032</name>
</gene>
<dbReference type="Proteomes" id="UP000596123">
    <property type="component" value="Segment"/>
</dbReference>
<name>A0A7T8EPA2_9CAUD</name>
<accession>A0A7T8EPA2</accession>